<dbReference type="VEuPathDB" id="VectorBase:HLOH_052194"/>
<dbReference type="Pfam" id="PF21787">
    <property type="entry name" value="TNP-like_RNaseH_N"/>
    <property type="match status" value="1"/>
</dbReference>
<evidence type="ECO:0000259" key="1">
    <source>
        <dbReference type="Pfam" id="PF21787"/>
    </source>
</evidence>
<dbReference type="InterPro" id="IPR048365">
    <property type="entry name" value="TNP-like_RNaseH_N"/>
</dbReference>
<name>A0A9J6GAI6_HAELO</name>
<evidence type="ECO:0000313" key="2">
    <source>
        <dbReference type="EMBL" id="KAH9371753.1"/>
    </source>
</evidence>
<evidence type="ECO:0000313" key="3">
    <source>
        <dbReference type="Proteomes" id="UP000821853"/>
    </source>
</evidence>
<reference evidence="2 3" key="1">
    <citation type="journal article" date="2020" name="Cell">
        <title>Large-Scale Comparative Analyses of Tick Genomes Elucidate Their Genetic Diversity and Vector Capacities.</title>
        <authorList>
            <consortium name="Tick Genome and Microbiome Consortium (TIGMIC)"/>
            <person name="Jia N."/>
            <person name="Wang J."/>
            <person name="Shi W."/>
            <person name="Du L."/>
            <person name="Sun Y."/>
            <person name="Zhan W."/>
            <person name="Jiang J.F."/>
            <person name="Wang Q."/>
            <person name="Zhang B."/>
            <person name="Ji P."/>
            <person name="Bell-Sakyi L."/>
            <person name="Cui X.M."/>
            <person name="Yuan T.T."/>
            <person name="Jiang B.G."/>
            <person name="Yang W.F."/>
            <person name="Lam T.T."/>
            <person name="Chang Q.C."/>
            <person name="Ding S.J."/>
            <person name="Wang X.J."/>
            <person name="Zhu J.G."/>
            <person name="Ruan X.D."/>
            <person name="Zhao L."/>
            <person name="Wei J.T."/>
            <person name="Ye R.Z."/>
            <person name="Que T.C."/>
            <person name="Du C.H."/>
            <person name="Zhou Y.H."/>
            <person name="Cheng J.X."/>
            <person name="Dai P.F."/>
            <person name="Guo W.B."/>
            <person name="Han X.H."/>
            <person name="Huang E.J."/>
            <person name="Li L.F."/>
            <person name="Wei W."/>
            <person name="Gao Y.C."/>
            <person name="Liu J.Z."/>
            <person name="Shao H.Z."/>
            <person name="Wang X."/>
            <person name="Wang C.C."/>
            <person name="Yang T.C."/>
            <person name="Huo Q.B."/>
            <person name="Li W."/>
            <person name="Chen H.Y."/>
            <person name="Chen S.E."/>
            <person name="Zhou L.G."/>
            <person name="Ni X.B."/>
            <person name="Tian J.H."/>
            <person name="Sheng Y."/>
            <person name="Liu T."/>
            <person name="Pan Y.S."/>
            <person name="Xia L.Y."/>
            <person name="Li J."/>
            <person name="Zhao F."/>
            <person name="Cao W.C."/>
        </authorList>
    </citation>
    <scope>NUCLEOTIDE SEQUENCE [LARGE SCALE GENOMIC DNA]</scope>
    <source>
        <strain evidence="2">HaeL-2018</strain>
    </source>
</reference>
<proteinExistence type="predicted"/>
<dbReference type="OrthoDB" id="6759522at2759"/>
<sequence>MSIVPKLEYDNSTGSVCGYTTLQVPGAPAKSIATHALVFMLGGVSSRRKQVVGYHYTGNSFIGVDVGRCVTEILGRCHSIGLDVVALTMDMGSR</sequence>
<protein>
    <recommendedName>
        <fullName evidence="1">Transposable element P transposase-like RNase H domain-containing protein</fullName>
    </recommendedName>
</protein>
<gene>
    <name evidence="2" type="ORF">HPB48_021030</name>
</gene>
<dbReference type="Proteomes" id="UP000821853">
    <property type="component" value="Chromosome 3"/>
</dbReference>
<dbReference type="AlphaFoldDB" id="A0A9J6GAI6"/>
<comment type="caution">
    <text evidence="2">The sequence shown here is derived from an EMBL/GenBank/DDBJ whole genome shotgun (WGS) entry which is preliminary data.</text>
</comment>
<accession>A0A9J6GAI6</accession>
<feature type="domain" description="Transposable element P transposase-like RNase H" evidence="1">
    <location>
        <begin position="1"/>
        <end position="93"/>
    </location>
</feature>
<keyword evidence="3" id="KW-1185">Reference proteome</keyword>
<dbReference type="EMBL" id="JABSTR010000005">
    <property type="protein sequence ID" value="KAH9371753.1"/>
    <property type="molecule type" value="Genomic_DNA"/>
</dbReference>
<organism evidence="2 3">
    <name type="scientific">Haemaphysalis longicornis</name>
    <name type="common">Bush tick</name>
    <dbReference type="NCBI Taxonomy" id="44386"/>
    <lineage>
        <taxon>Eukaryota</taxon>
        <taxon>Metazoa</taxon>
        <taxon>Ecdysozoa</taxon>
        <taxon>Arthropoda</taxon>
        <taxon>Chelicerata</taxon>
        <taxon>Arachnida</taxon>
        <taxon>Acari</taxon>
        <taxon>Parasitiformes</taxon>
        <taxon>Ixodida</taxon>
        <taxon>Ixodoidea</taxon>
        <taxon>Ixodidae</taxon>
        <taxon>Haemaphysalinae</taxon>
        <taxon>Haemaphysalis</taxon>
    </lineage>
</organism>